<protein>
    <submittedName>
        <fullName evidence="1">Uncharacterized protein</fullName>
    </submittedName>
</protein>
<dbReference type="RefSeq" id="XP_001800920.1">
    <property type="nucleotide sequence ID" value="XM_001800868.1"/>
</dbReference>
<evidence type="ECO:0000313" key="2">
    <source>
        <dbReference type="Proteomes" id="UP000001055"/>
    </source>
</evidence>
<dbReference type="AlphaFoldDB" id="Q0UC57"/>
<dbReference type="EMBL" id="CH445341">
    <property type="protein sequence ID" value="EAT82051.1"/>
    <property type="molecule type" value="Genomic_DNA"/>
</dbReference>
<name>Q0UC57_PHANO</name>
<evidence type="ECO:0000313" key="1">
    <source>
        <dbReference type="EMBL" id="EAT82051.1"/>
    </source>
</evidence>
<dbReference type="InParanoid" id="Q0UC57"/>
<dbReference type="GeneID" id="5977827"/>
<reference evidence="2" key="1">
    <citation type="journal article" date="2007" name="Plant Cell">
        <title>Dothideomycete-plant interactions illuminated by genome sequencing and EST analysis of the wheat pathogen Stagonospora nodorum.</title>
        <authorList>
            <person name="Hane J.K."/>
            <person name="Lowe R.G."/>
            <person name="Solomon P.S."/>
            <person name="Tan K.C."/>
            <person name="Schoch C.L."/>
            <person name="Spatafora J.W."/>
            <person name="Crous P.W."/>
            <person name="Kodira C."/>
            <person name="Birren B.W."/>
            <person name="Galagan J.E."/>
            <person name="Torriani S.F."/>
            <person name="McDonald B.A."/>
            <person name="Oliver R.P."/>
        </authorList>
    </citation>
    <scope>NUCLEOTIDE SEQUENCE [LARGE SCALE GENOMIC DNA]</scope>
    <source>
        <strain evidence="2">SN15 / ATCC MYA-4574 / FGSC 10173</strain>
    </source>
</reference>
<dbReference type="KEGG" id="pno:SNOG_10657"/>
<organism evidence="1 2">
    <name type="scientific">Phaeosphaeria nodorum (strain SN15 / ATCC MYA-4574 / FGSC 10173)</name>
    <name type="common">Glume blotch fungus</name>
    <name type="synonym">Parastagonospora nodorum</name>
    <dbReference type="NCBI Taxonomy" id="321614"/>
    <lineage>
        <taxon>Eukaryota</taxon>
        <taxon>Fungi</taxon>
        <taxon>Dikarya</taxon>
        <taxon>Ascomycota</taxon>
        <taxon>Pezizomycotina</taxon>
        <taxon>Dothideomycetes</taxon>
        <taxon>Pleosporomycetidae</taxon>
        <taxon>Pleosporales</taxon>
        <taxon>Pleosporineae</taxon>
        <taxon>Phaeosphaeriaceae</taxon>
        <taxon>Parastagonospora</taxon>
    </lineage>
</organism>
<proteinExistence type="predicted"/>
<sequence length="51" mass="5658">MVLLFVILESKDFASLSLYLCRLRIYPGFPKLVLMSSMSGAGTSSAAAWWE</sequence>
<dbReference type="Proteomes" id="UP000001055">
    <property type="component" value="Unassembled WGS sequence"/>
</dbReference>
<accession>Q0UC57</accession>
<gene>
    <name evidence="1" type="ORF">SNOG_10657</name>
</gene>